<reference evidence="16" key="3">
    <citation type="submission" date="2025-08" db="UniProtKB">
        <authorList>
            <consortium name="Ensembl"/>
        </authorList>
    </citation>
    <scope>IDENTIFICATION</scope>
</reference>
<keyword evidence="7 14" id="KW-1133">Transmembrane helix</keyword>
<evidence type="ECO:0000256" key="8">
    <source>
        <dbReference type="ARBA" id="ARBA00022990"/>
    </source>
</evidence>
<reference evidence="16" key="4">
    <citation type="submission" date="2025-09" db="UniProtKB">
        <authorList>
            <consortium name="Ensembl"/>
        </authorList>
    </citation>
    <scope>IDENTIFICATION</scope>
</reference>
<evidence type="ECO:0000256" key="14">
    <source>
        <dbReference type="SAM" id="Phobius"/>
    </source>
</evidence>
<organism evidence="16 17">
    <name type="scientific">Astyanax mexicanus</name>
    <name type="common">Blind cave fish</name>
    <name type="synonym">Astyanax fasciatus mexicanus</name>
    <dbReference type="NCBI Taxonomy" id="7994"/>
    <lineage>
        <taxon>Eukaryota</taxon>
        <taxon>Metazoa</taxon>
        <taxon>Chordata</taxon>
        <taxon>Craniata</taxon>
        <taxon>Vertebrata</taxon>
        <taxon>Euteleostomi</taxon>
        <taxon>Actinopterygii</taxon>
        <taxon>Neopterygii</taxon>
        <taxon>Teleostei</taxon>
        <taxon>Ostariophysi</taxon>
        <taxon>Characiformes</taxon>
        <taxon>Characoidei</taxon>
        <taxon>Acestrorhamphidae</taxon>
        <taxon>Acestrorhamphinae</taxon>
        <taxon>Astyanax</taxon>
    </lineage>
</organism>
<dbReference type="GO" id="GO:0006123">
    <property type="term" value="P:mitochondrial electron transport, cytochrome c to oxygen"/>
    <property type="evidence" value="ECO:0007669"/>
    <property type="project" value="InterPro"/>
</dbReference>
<dbReference type="InParanoid" id="A0A3B1IDN0"/>
<keyword evidence="17" id="KW-1185">Reference proteome</keyword>
<evidence type="ECO:0000256" key="9">
    <source>
        <dbReference type="ARBA" id="ARBA00023002"/>
    </source>
</evidence>
<dbReference type="STRING" id="7994.ENSAMXP00000027680"/>
<dbReference type="InterPro" id="IPR003177">
    <property type="entry name" value="Cytc_oxidase_su7a_met"/>
</dbReference>
<evidence type="ECO:0000256" key="2">
    <source>
        <dbReference type="ARBA" id="ARBA00004673"/>
    </source>
</evidence>
<keyword evidence="9" id="KW-0560">Oxidoreductase</keyword>
<protein>
    <recommendedName>
        <fullName evidence="12">Cytochrome c oxidase subunit 7A2, mitochondrial</fullName>
    </recommendedName>
    <alternativeName>
        <fullName evidence="13">Cytochrome c oxidase subunit VIIa-liver/heart</fullName>
    </alternativeName>
</protein>
<dbReference type="GO" id="GO:0016491">
    <property type="term" value="F:oxidoreductase activity"/>
    <property type="evidence" value="ECO:0007669"/>
    <property type="project" value="UniProtKB-KW"/>
</dbReference>
<keyword evidence="10" id="KW-0496">Mitochondrion</keyword>
<dbReference type="Ensembl" id="ENSAMXT00000032816.1">
    <property type="protein sequence ID" value="ENSAMXP00000027680.1"/>
    <property type="gene ID" value="ENSAMXG00000033504.1"/>
</dbReference>
<evidence type="ECO:0000256" key="1">
    <source>
        <dbReference type="ARBA" id="ARBA00004434"/>
    </source>
</evidence>
<reference evidence="17" key="2">
    <citation type="journal article" date="2014" name="Nat. Commun.">
        <title>The cavefish genome reveals candidate genes for eye loss.</title>
        <authorList>
            <person name="McGaugh S.E."/>
            <person name="Gross J.B."/>
            <person name="Aken B."/>
            <person name="Blin M."/>
            <person name="Borowsky R."/>
            <person name="Chalopin D."/>
            <person name="Hinaux H."/>
            <person name="Jeffery W.R."/>
            <person name="Keene A."/>
            <person name="Ma L."/>
            <person name="Minx P."/>
            <person name="Murphy D."/>
            <person name="O'Quin K.E."/>
            <person name="Retaux S."/>
            <person name="Rohner N."/>
            <person name="Searle S.M."/>
            <person name="Stahl B.A."/>
            <person name="Tabin C."/>
            <person name="Volff J.N."/>
            <person name="Yoshizawa M."/>
            <person name="Warren W.C."/>
        </authorList>
    </citation>
    <scope>NUCLEOTIDE SEQUENCE [LARGE SCALE GENOMIC DNA]</scope>
    <source>
        <strain evidence="17">female</strain>
    </source>
</reference>
<keyword evidence="4 14" id="KW-0812">Transmembrane</keyword>
<keyword evidence="15" id="KW-0732">Signal</keyword>
<feature type="chain" id="PRO_5017257363" description="Cytochrome c oxidase subunit 7A2, mitochondrial" evidence="15">
    <location>
        <begin position="24"/>
        <end position="115"/>
    </location>
</feature>
<dbReference type="GO" id="GO:0005743">
    <property type="term" value="C:mitochondrial inner membrane"/>
    <property type="evidence" value="ECO:0007669"/>
    <property type="project" value="UniProtKB-SubCell"/>
</dbReference>
<comment type="similarity">
    <text evidence="3">Belongs to the cytochrome c oxidase VIIa family.</text>
</comment>
<dbReference type="AlphaFoldDB" id="A0A3B1IDN0"/>
<reference evidence="17" key="1">
    <citation type="submission" date="2013-03" db="EMBL/GenBank/DDBJ databases">
        <authorList>
            <person name="Jeffery W."/>
            <person name="Warren W."/>
            <person name="Wilson R.K."/>
        </authorList>
    </citation>
    <scope>NUCLEOTIDE SEQUENCE</scope>
    <source>
        <strain evidence="17">female</strain>
    </source>
</reference>
<dbReference type="PANTHER" id="PTHR10510">
    <property type="entry name" value="CYTOCHROME C OXIDASE POLYPEPTIDE 7A"/>
    <property type="match status" value="1"/>
</dbReference>
<evidence type="ECO:0000313" key="16">
    <source>
        <dbReference type="Ensembl" id="ENSAMXP00000027680.1"/>
    </source>
</evidence>
<feature type="signal peptide" evidence="15">
    <location>
        <begin position="1"/>
        <end position="23"/>
    </location>
</feature>
<dbReference type="SUPFAM" id="SSF81419">
    <property type="entry name" value="Mitochondrial cytochrome c oxidase subunit VIIa"/>
    <property type="match status" value="1"/>
</dbReference>
<evidence type="ECO:0000256" key="4">
    <source>
        <dbReference type="ARBA" id="ARBA00022692"/>
    </source>
</evidence>
<proteinExistence type="inferred from homology"/>
<dbReference type="CDD" id="cd00928">
    <property type="entry name" value="Cyt_c_Oxidase_VIIa"/>
    <property type="match status" value="1"/>
</dbReference>
<dbReference type="Bgee" id="ENSAMXG00000033504">
    <property type="expression patterns" value="Expressed in head kidney and 14 other cell types or tissues"/>
</dbReference>
<evidence type="ECO:0000256" key="13">
    <source>
        <dbReference type="ARBA" id="ARBA00042325"/>
    </source>
</evidence>
<dbReference type="InterPro" id="IPR036539">
    <property type="entry name" value="Cyt_c_oxidase_su7a_sf"/>
</dbReference>
<dbReference type="GO" id="GO:0097250">
    <property type="term" value="P:mitochondrial respirasome assembly"/>
    <property type="evidence" value="ECO:0007669"/>
    <property type="project" value="TreeGrafter"/>
</dbReference>
<evidence type="ECO:0000256" key="11">
    <source>
        <dbReference type="ARBA" id="ARBA00023136"/>
    </source>
</evidence>
<dbReference type="GeneTree" id="ENSGT00940000154550"/>
<keyword evidence="8" id="KW-0007">Acetylation</keyword>
<feature type="transmembrane region" description="Helical" evidence="14">
    <location>
        <begin position="85"/>
        <end position="105"/>
    </location>
</feature>
<comment type="pathway">
    <text evidence="2">Energy metabolism; oxidative phosphorylation.</text>
</comment>
<comment type="subcellular location">
    <subcellularLocation>
        <location evidence="1">Mitochondrion inner membrane</location>
        <topology evidence="1">Single-pass membrane protein</topology>
    </subcellularLocation>
</comment>
<evidence type="ECO:0000256" key="15">
    <source>
        <dbReference type="SAM" id="SignalP"/>
    </source>
</evidence>
<accession>A0A3B1IDN0</accession>
<evidence type="ECO:0000256" key="3">
    <source>
        <dbReference type="ARBA" id="ARBA00009331"/>
    </source>
</evidence>
<evidence type="ECO:0000256" key="10">
    <source>
        <dbReference type="ARBA" id="ARBA00023128"/>
    </source>
</evidence>
<dbReference type="Gene3D" id="4.10.91.10">
    <property type="entry name" value="Cytochrome c oxidase, subunit VIIa"/>
    <property type="match status" value="1"/>
</dbReference>
<dbReference type="FunCoup" id="A0A3B1IDN0">
    <property type="interactions" value="29"/>
</dbReference>
<name>A0A3B1IDN0_ASTMX</name>
<dbReference type="FunFam" id="4.10.91.10:FF:000001">
    <property type="entry name" value="Cytochrome c oxidase subunit 7A1, mitochondrial"/>
    <property type="match status" value="1"/>
</dbReference>
<dbReference type="GO" id="GO:0002082">
    <property type="term" value="P:regulation of oxidative phosphorylation"/>
    <property type="evidence" value="ECO:0007669"/>
    <property type="project" value="UniProtKB-ARBA"/>
</dbReference>
<dbReference type="PANTHER" id="PTHR10510:SF15">
    <property type="entry name" value="CYTOCHROME C OXIDASE SUBUNIT 7A2, MITOCHONDRIAL"/>
    <property type="match status" value="1"/>
</dbReference>
<dbReference type="Proteomes" id="UP000018467">
    <property type="component" value="Unassembled WGS sequence"/>
</dbReference>
<evidence type="ECO:0000313" key="17">
    <source>
        <dbReference type="Proteomes" id="UP000018467"/>
    </source>
</evidence>
<dbReference type="GO" id="GO:0045277">
    <property type="term" value="C:respiratory chain complex IV"/>
    <property type="evidence" value="ECO:0007669"/>
    <property type="project" value="InterPro"/>
</dbReference>
<dbReference type="Pfam" id="PF02238">
    <property type="entry name" value="COX7a"/>
    <property type="match status" value="1"/>
</dbReference>
<evidence type="ECO:0000256" key="6">
    <source>
        <dbReference type="ARBA" id="ARBA00022946"/>
    </source>
</evidence>
<evidence type="ECO:0000256" key="12">
    <source>
        <dbReference type="ARBA" id="ARBA00040282"/>
    </source>
</evidence>
<dbReference type="InterPro" id="IPR039297">
    <property type="entry name" value="COX7a"/>
</dbReference>
<keyword evidence="5" id="KW-0999">Mitochondrion inner membrane</keyword>
<sequence>MSFSFFKSVLEICCVSFILSVTSHPVYNIFSRYLHFRHVLQQVARRTLTTTAQRQVENQVPQKQKLFQADNGLPVHLKGGASDAVLYRATMGLTVMGTLFVLYELGKAALPQKKE</sequence>
<keyword evidence="6" id="KW-0809">Transit peptide</keyword>
<keyword evidence="11 14" id="KW-0472">Membrane</keyword>
<evidence type="ECO:0000256" key="5">
    <source>
        <dbReference type="ARBA" id="ARBA00022792"/>
    </source>
</evidence>
<evidence type="ECO:0000256" key="7">
    <source>
        <dbReference type="ARBA" id="ARBA00022989"/>
    </source>
</evidence>